<evidence type="ECO:0000256" key="9">
    <source>
        <dbReference type="SAM" id="Phobius"/>
    </source>
</evidence>
<evidence type="ECO:0000256" key="6">
    <source>
        <dbReference type="ARBA" id="ARBA00022989"/>
    </source>
</evidence>
<dbReference type="Proteomes" id="UP000829708">
    <property type="component" value="Chromosome"/>
</dbReference>
<evidence type="ECO:0000256" key="8">
    <source>
        <dbReference type="ARBA" id="ARBA00038436"/>
    </source>
</evidence>
<keyword evidence="12" id="KW-1185">Reference proteome</keyword>
<evidence type="ECO:0000256" key="5">
    <source>
        <dbReference type="ARBA" id="ARBA00022692"/>
    </source>
</evidence>
<accession>A0ABY4DBI5</accession>
<keyword evidence="7 9" id="KW-0472">Membrane</keyword>
<evidence type="ECO:0000259" key="10">
    <source>
        <dbReference type="Pfam" id="PF04290"/>
    </source>
</evidence>
<dbReference type="InterPro" id="IPR007387">
    <property type="entry name" value="TRAP_DctQ"/>
</dbReference>
<evidence type="ECO:0000256" key="3">
    <source>
        <dbReference type="ARBA" id="ARBA00022475"/>
    </source>
</evidence>
<comment type="similarity">
    <text evidence="8">Belongs to the TRAP transporter small permease family.</text>
</comment>
<feature type="transmembrane region" description="Helical" evidence="9">
    <location>
        <begin position="135"/>
        <end position="156"/>
    </location>
</feature>
<sequence>MLTSLSAGLQTVSRYLYTVLELLAKLIFVIMVVSVSIAVVGRFVFSKSPSWTEEVGILSLVWLCFLTAAMGIRDGSHMRMTIIEYIFSPKVCNVMHRIAYVVLLVLYMLFIKIGLDAILMMSKSILPSTKLPLSVMYGSVFVSGILGLVMALAKLFDKESFKL</sequence>
<keyword evidence="6 9" id="KW-1133">Transmembrane helix</keyword>
<evidence type="ECO:0000256" key="4">
    <source>
        <dbReference type="ARBA" id="ARBA00022519"/>
    </source>
</evidence>
<feature type="transmembrane region" description="Helical" evidence="9">
    <location>
        <begin position="55"/>
        <end position="73"/>
    </location>
</feature>
<proteinExistence type="inferred from homology"/>
<evidence type="ECO:0000256" key="2">
    <source>
        <dbReference type="ARBA" id="ARBA00022448"/>
    </source>
</evidence>
<dbReference type="InterPro" id="IPR055348">
    <property type="entry name" value="DctQ"/>
</dbReference>
<evidence type="ECO:0000313" key="11">
    <source>
        <dbReference type="EMBL" id="UOM51633.1"/>
    </source>
</evidence>
<dbReference type="PANTHER" id="PTHR35011:SF11">
    <property type="entry name" value="TRAP TRANSPORTER SMALL PERMEASE PROTEIN"/>
    <property type="match status" value="1"/>
</dbReference>
<comment type="subcellular location">
    <subcellularLocation>
        <location evidence="1">Cell inner membrane</location>
        <topology evidence="1">Multi-pass membrane protein</topology>
    </subcellularLocation>
</comment>
<dbReference type="Pfam" id="PF04290">
    <property type="entry name" value="DctQ"/>
    <property type="match status" value="1"/>
</dbReference>
<dbReference type="EMBL" id="CP094929">
    <property type="protein sequence ID" value="UOM51633.1"/>
    <property type="molecule type" value="Genomic_DNA"/>
</dbReference>
<feature type="domain" description="Tripartite ATP-independent periplasmic transporters DctQ component" evidence="10">
    <location>
        <begin position="31"/>
        <end position="157"/>
    </location>
</feature>
<reference evidence="12" key="1">
    <citation type="journal article" date="2024" name="J Bioinform Genom">
        <title>Complete genome sequence of the type strain bacterium Sphaerochaeta associata GLS2t (VKM B-2742)t.</title>
        <authorList>
            <person name="Troshina O.Y."/>
            <person name="Tepeeva A.N."/>
            <person name="Arzamasceva V.O."/>
            <person name="Whitman W.B."/>
            <person name="Varghese N."/>
            <person name="Shapiro N."/>
            <person name="Woyke T."/>
            <person name="Kripides N.C."/>
            <person name="Vasilenko O.V."/>
        </authorList>
    </citation>
    <scope>NUCLEOTIDE SEQUENCE [LARGE SCALE GENOMIC DNA]</scope>
    <source>
        <strain evidence="12">GLS2T</strain>
    </source>
</reference>
<protein>
    <submittedName>
        <fullName evidence="11">TRAP transporter small permease</fullName>
    </submittedName>
</protein>
<dbReference type="PANTHER" id="PTHR35011">
    <property type="entry name" value="2,3-DIKETO-L-GULONATE TRAP TRANSPORTER SMALL PERMEASE PROTEIN YIAM"/>
    <property type="match status" value="1"/>
</dbReference>
<keyword evidence="2" id="KW-0813">Transport</keyword>
<gene>
    <name evidence="11" type="ORF">MUG09_02440</name>
</gene>
<keyword evidence="3" id="KW-1003">Cell membrane</keyword>
<name>A0ABY4DBI5_9SPIR</name>
<evidence type="ECO:0000313" key="12">
    <source>
        <dbReference type="Proteomes" id="UP000829708"/>
    </source>
</evidence>
<keyword evidence="4" id="KW-0997">Cell inner membrane</keyword>
<evidence type="ECO:0000256" key="7">
    <source>
        <dbReference type="ARBA" id="ARBA00023136"/>
    </source>
</evidence>
<keyword evidence="5 9" id="KW-0812">Transmembrane</keyword>
<feature type="transmembrane region" description="Helical" evidence="9">
    <location>
        <begin position="22"/>
        <end position="43"/>
    </location>
</feature>
<feature type="transmembrane region" description="Helical" evidence="9">
    <location>
        <begin position="94"/>
        <end position="115"/>
    </location>
</feature>
<organism evidence="11 12">
    <name type="scientific">Sphaerochaeta associata</name>
    <dbReference type="NCBI Taxonomy" id="1129264"/>
    <lineage>
        <taxon>Bacteria</taxon>
        <taxon>Pseudomonadati</taxon>
        <taxon>Spirochaetota</taxon>
        <taxon>Spirochaetia</taxon>
        <taxon>Spirochaetales</taxon>
        <taxon>Sphaerochaetaceae</taxon>
        <taxon>Sphaerochaeta</taxon>
    </lineage>
</organism>
<evidence type="ECO:0000256" key="1">
    <source>
        <dbReference type="ARBA" id="ARBA00004429"/>
    </source>
</evidence>
<dbReference type="RefSeq" id="WP_244773175.1">
    <property type="nucleotide sequence ID" value="NZ_CP094929.1"/>
</dbReference>